<gene>
    <name evidence="2" type="ORF">EYC98_10295</name>
</gene>
<dbReference type="Proteomes" id="UP001143362">
    <property type="component" value="Unassembled WGS sequence"/>
</dbReference>
<accession>A0ABT3TG24</accession>
<evidence type="ECO:0000313" key="2">
    <source>
        <dbReference type="EMBL" id="MCX2981252.1"/>
    </source>
</evidence>
<dbReference type="RefSeq" id="WP_279245255.1">
    <property type="nucleotide sequence ID" value="NZ_SHNN01000002.1"/>
</dbReference>
<dbReference type="EMBL" id="SHNN01000002">
    <property type="protein sequence ID" value="MCX2981252.1"/>
    <property type="molecule type" value="Genomic_DNA"/>
</dbReference>
<keyword evidence="1" id="KW-0472">Membrane</keyword>
<keyword evidence="1" id="KW-0812">Transmembrane</keyword>
<evidence type="ECO:0000256" key="1">
    <source>
        <dbReference type="SAM" id="Phobius"/>
    </source>
</evidence>
<proteinExistence type="predicted"/>
<sequence>MSDDDSTETDAPNVVMDRLGHPKIAAADYQSPYDQDWRVLFGLTLTCVYLILMSLYIGNEVGWLDFTHLSVERMGSFLEGAFAPLAFLWLVIGYFLQKKELRLNTDAMKMQFIEIQKSAEQAVEQTQAIARSELHQRRESFLKMAELVRSQLGTIVGMIYLSSQMSESNEETVSTEKLSHLWMTMGRDDPEVFSREMLRLLTISSETYRYKLLFGTEIRTRHTENFEHTFARLINAARRCDEDQMVEDALLGGSHGSMYQRIKTVRENIPAGFRMGEYDFDPDSRVSDKPTA</sequence>
<organism evidence="2 3">
    <name type="scientific">Candidatus Litorirhabdus singularis</name>
    <dbReference type="NCBI Taxonomy" id="2518993"/>
    <lineage>
        <taxon>Bacteria</taxon>
        <taxon>Pseudomonadati</taxon>
        <taxon>Pseudomonadota</taxon>
        <taxon>Gammaproteobacteria</taxon>
        <taxon>Cellvibrionales</taxon>
        <taxon>Halieaceae</taxon>
        <taxon>Candidatus Litorirhabdus</taxon>
    </lineage>
</organism>
<name>A0ABT3TG24_9GAMM</name>
<reference evidence="2" key="1">
    <citation type="submission" date="2019-02" db="EMBL/GenBank/DDBJ databases">
        <authorList>
            <person name="Li S.-H."/>
        </authorList>
    </citation>
    <scope>NUCLEOTIDE SEQUENCE</scope>
    <source>
        <strain evidence="2">IMCC14734</strain>
    </source>
</reference>
<keyword evidence="3" id="KW-1185">Reference proteome</keyword>
<protein>
    <submittedName>
        <fullName evidence="2">Uncharacterized protein</fullName>
    </submittedName>
</protein>
<keyword evidence="1" id="KW-1133">Transmembrane helix</keyword>
<comment type="caution">
    <text evidence="2">The sequence shown here is derived from an EMBL/GenBank/DDBJ whole genome shotgun (WGS) entry which is preliminary data.</text>
</comment>
<feature type="transmembrane region" description="Helical" evidence="1">
    <location>
        <begin position="77"/>
        <end position="96"/>
    </location>
</feature>
<feature type="transmembrane region" description="Helical" evidence="1">
    <location>
        <begin position="39"/>
        <end position="57"/>
    </location>
</feature>
<evidence type="ECO:0000313" key="3">
    <source>
        <dbReference type="Proteomes" id="UP001143362"/>
    </source>
</evidence>